<proteinExistence type="predicted"/>
<accession>A0A034WPF5</accession>
<evidence type="ECO:0000313" key="2">
    <source>
        <dbReference type="EMBL" id="JAC56075.1"/>
    </source>
</evidence>
<feature type="transmembrane region" description="Helical" evidence="1">
    <location>
        <begin position="16"/>
        <end position="38"/>
    </location>
</feature>
<reference evidence="2" key="1">
    <citation type="journal article" date="2014" name="BMC Genomics">
        <title>Characterizing the developmental transcriptome of the oriental fruit fly, Bactrocera dorsalis (Diptera: Tephritidae) through comparative genomic analysis with Drosophila melanogaster utilizing modENCODE datasets.</title>
        <authorList>
            <person name="Geib S.M."/>
            <person name="Calla B."/>
            <person name="Hall B."/>
            <person name="Hou S."/>
            <person name="Manoukis N.C."/>
        </authorList>
    </citation>
    <scope>NUCLEOTIDE SEQUENCE</scope>
    <source>
        <strain evidence="2">Punador</strain>
    </source>
</reference>
<dbReference type="EMBL" id="GAKP01002877">
    <property type="protein sequence ID" value="JAC56075.1"/>
    <property type="molecule type" value="Transcribed_RNA"/>
</dbReference>
<feature type="non-terminal residue" evidence="2">
    <location>
        <position position="103"/>
    </location>
</feature>
<name>A0A034WPF5_BACDO</name>
<protein>
    <submittedName>
        <fullName evidence="2">Uncharacterized protein</fullName>
    </submittedName>
</protein>
<sequence length="103" mass="11480">MMSFTLYGCYFSSVELYVTSLAFSIAIVIKSTTMIYCFKYSMTTLSCFNACLATSICAETDTHATTGAITKPIRSTTIHISLGMNLNLWFFSCNWCFSIASMH</sequence>
<evidence type="ECO:0000256" key="1">
    <source>
        <dbReference type="SAM" id="Phobius"/>
    </source>
</evidence>
<dbReference type="AlphaFoldDB" id="A0A034WPF5"/>
<keyword evidence="1" id="KW-1133">Transmembrane helix</keyword>
<keyword evidence="1" id="KW-0812">Transmembrane</keyword>
<keyword evidence="1" id="KW-0472">Membrane</keyword>
<organism evidence="2">
    <name type="scientific">Bactrocera dorsalis</name>
    <name type="common">Oriental fruit fly</name>
    <name type="synonym">Dacus dorsalis</name>
    <dbReference type="NCBI Taxonomy" id="27457"/>
    <lineage>
        <taxon>Eukaryota</taxon>
        <taxon>Metazoa</taxon>
        <taxon>Ecdysozoa</taxon>
        <taxon>Arthropoda</taxon>
        <taxon>Hexapoda</taxon>
        <taxon>Insecta</taxon>
        <taxon>Pterygota</taxon>
        <taxon>Neoptera</taxon>
        <taxon>Endopterygota</taxon>
        <taxon>Diptera</taxon>
        <taxon>Brachycera</taxon>
        <taxon>Muscomorpha</taxon>
        <taxon>Tephritoidea</taxon>
        <taxon>Tephritidae</taxon>
        <taxon>Bactrocera</taxon>
        <taxon>Bactrocera</taxon>
    </lineage>
</organism>